<evidence type="ECO:0000256" key="9">
    <source>
        <dbReference type="ARBA" id="ARBA00023136"/>
    </source>
</evidence>
<feature type="transmembrane region" description="Helical" evidence="11">
    <location>
        <begin position="470"/>
        <end position="493"/>
    </location>
</feature>
<dbReference type="GO" id="GO:0005886">
    <property type="term" value="C:plasma membrane"/>
    <property type="evidence" value="ECO:0007669"/>
    <property type="project" value="UniProtKB-SubCell"/>
</dbReference>
<keyword evidence="9 11" id="KW-0472">Membrane</keyword>
<dbReference type="GO" id="GO:0015252">
    <property type="term" value="F:proton channel activity"/>
    <property type="evidence" value="ECO:0007669"/>
    <property type="project" value="InterPro"/>
</dbReference>
<dbReference type="InterPro" id="IPR004878">
    <property type="entry name" value="Otopetrin"/>
</dbReference>
<dbReference type="OrthoDB" id="6429739at2759"/>
<dbReference type="PANTHER" id="PTHR21522:SF32">
    <property type="entry name" value="OTOPETRIN-2"/>
    <property type="match status" value="1"/>
</dbReference>
<dbReference type="PANTHER" id="PTHR21522">
    <property type="entry name" value="PROTON CHANNEL OTOP"/>
    <property type="match status" value="1"/>
</dbReference>
<evidence type="ECO:0000256" key="10">
    <source>
        <dbReference type="ARBA" id="ARBA00023303"/>
    </source>
</evidence>
<name>A0A8I6SSS2_CIMLE</name>
<organism evidence="12 13">
    <name type="scientific">Cimex lectularius</name>
    <name type="common">Bed bug</name>
    <name type="synonym">Acanthia lectularia</name>
    <dbReference type="NCBI Taxonomy" id="79782"/>
    <lineage>
        <taxon>Eukaryota</taxon>
        <taxon>Metazoa</taxon>
        <taxon>Ecdysozoa</taxon>
        <taxon>Arthropoda</taxon>
        <taxon>Hexapoda</taxon>
        <taxon>Insecta</taxon>
        <taxon>Pterygota</taxon>
        <taxon>Neoptera</taxon>
        <taxon>Paraneoptera</taxon>
        <taxon>Hemiptera</taxon>
        <taxon>Heteroptera</taxon>
        <taxon>Panheteroptera</taxon>
        <taxon>Cimicomorpha</taxon>
        <taxon>Cimicidae</taxon>
        <taxon>Cimex</taxon>
    </lineage>
</organism>
<evidence type="ECO:0000313" key="12">
    <source>
        <dbReference type="EnsemblMetazoa" id="XP_024081789.1"/>
    </source>
</evidence>
<evidence type="ECO:0000256" key="5">
    <source>
        <dbReference type="ARBA" id="ARBA00022692"/>
    </source>
</evidence>
<keyword evidence="5 11" id="KW-0812">Transmembrane</keyword>
<feature type="transmembrane region" description="Helical" evidence="11">
    <location>
        <begin position="245"/>
        <end position="267"/>
    </location>
</feature>
<accession>A0A8I6SSS2</accession>
<proteinExistence type="inferred from homology"/>
<dbReference type="OMA" id="WAIVVKI"/>
<keyword evidence="13" id="KW-1185">Reference proteome</keyword>
<reference evidence="12" key="1">
    <citation type="submission" date="2022-01" db="UniProtKB">
        <authorList>
            <consortium name="EnsemblMetazoa"/>
        </authorList>
    </citation>
    <scope>IDENTIFICATION</scope>
</reference>
<keyword evidence="6" id="KW-0375">Hydrogen ion transport</keyword>
<feature type="transmembrane region" description="Helical" evidence="11">
    <location>
        <begin position="178"/>
        <end position="194"/>
    </location>
</feature>
<evidence type="ECO:0000256" key="6">
    <source>
        <dbReference type="ARBA" id="ARBA00022781"/>
    </source>
</evidence>
<feature type="transmembrane region" description="Helical" evidence="11">
    <location>
        <begin position="438"/>
        <end position="458"/>
    </location>
</feature>
<evidence type="ECO:0008006" key="14">
    <source>
        <dbReference type="Google" id="ProtNLM"/>
    </source>
</evidence>
<feature type="transmembrane region" description="Helical" evidence="11">
    <location>
        <begin position="625"/>
        <end position="644"/>
    </location>
</feature>
<sequence length="667" mass="74820">MRPKQQHHLPHRHHPFSLYEKVYNEHDERDSLNTPSSWTPSNPVGPTKFTLNHTHTSDMLEQTENFCYLWVVLSSIYGKLLVVLMIAFSLVEVMDNSVKLLSLQGIYLMYLYVGSIAVIISIYIWVLVDSCSTFNGEVDESITTSVMGDAEMGRLTLSRFGSLKRAHISKDATSATSFYLRIGALAFGLGTLVFNGLEMAMHSMMEGPCLNDVVFVHPVLHGLFTFLQMHFLFVNSQVLVEKFGLVARFGFMHLAATNLALWMRLVIWESGIEWTYFVHLAQAGTFSHSSHIIPTPLQLKGFPKSFTSHARRERATAFFHNTSWERDYYQPISEDHISQVVALHNCLNTNTLGQLWTSSMPFLYPFIVQFSLIAAGVTYVMGQNVGRDRISHMKTHSKKCTTNNNIMMNGKLCQTSCIHDAHHYRTSQIDCTGASKGLFLGLLCLVASIVVIIIFLVVKEDEGFPAETLFWITSGTLGIILFLSVVVTVPGLVQIRKLAHTGKSPMLLDGLLTAVSLGGVQLYSIFGIVVGASSIYVAPPHSIEQRQHIMLLTLSTLQLVQSVAQSTLIEEGLRRGAITRYQLLTTPARQVITFLLCSNMALWALDSFVTQSWLSQELQLKFMGVLAWGVISRIALPLLVFYRFHSSVLLLEIWQHTYSKKRIDGSS</sequence>
<feature type="transmembrane region" description="Helical" evidence="11">
    <location>
        <begin position="514"/>
        <end position="537"/>
    </location>
</feature>
<feature type="transmembrane region" description="Helical" evidence="11">
    <location>
        <begin position="67"/>
        <end position="88"/>
    </location>
</feature>
<dbReference type="Proteomes" id="UP000494040">
    <property type="component" value="Unassembled WGS sequence"/>
</dbReference>
<dbReference type="RefSeq" id="XP_024081789.1">
    <property type="nucleotide sequence ID" value="XM_024226021.1"/>
</dbReference>
<evidence type="ECO:0000256" key="7">
    <source>
        <dbReference type="ARBA" id="ARBA00022989"/>
    </source>
</evidence>
<comment type="subcellular location">
    <subcellularLocation>
        <location evidence="1">Cell membrane</location>
        <topology evidence="1">Multi-pass membrane protein</topology>
    </subcellularLocation>
</comment>
<feature type="transmembrane region" description="Helical" evidence="11">
    <location>
        <begin position="362"/>
        <end position="382"/>
    </location>
</feature>
<dbReference type="EnsemblMetazoa" id="XM_024226021.1">
    <property type="protein sequence ID" value="XP_024081789.1"/>
    <property type="gene ID" value="LOC106664068"/>
</dbReference>
<feature type="transmembrane region" description="Helical" evidence="11">
    <location>
        <begin position="214"/>
        <end position="233"/>
    </location>
</feature>
<comment type="similarity">
    <text evidence="2">Belongs to the otopetrin family.</text>
</comment>
<dbReference type="GeneID" id="106664068"/>
<evidence type="ECO:0000256" key="8">
    <source>
        <dbReference type="ARBA" id="ARBA00023065"/>
    </source>
</evidence>
<evidence type="ECO:0000256" key="2">
    <source>
        <dbReference type="ARBA" id="ARBA00006513"/>
    </source>
</evidence>
<evidence type="ECO:0000256" key="3">
    <source>
        <dbReference type="ARBA" id="ARBA00022448"/>
    </source>
</evidence>
<protein>
    <recommendedName>
        <fullName evidence="14">Otopetrin</fullName>
    </recommendedName>
</protein>
<evidence type="ECO:0000256" key="1">
    <source>
        <dbReference type="ARBA" id="ARBA00004651"/>
    </source>
</evidence>
<keyword evidence="4" id="KW-1003">Cell membrane</keyword>
<evidence type="ECO:0000256" key="4">
    <source>
        <dbReference type="ARBA" id="ARBA00022475"/>
    </source>
</evidence>
<keyword evidence="8" id="KW-0406">Ion transport</keyword>
<evidence type="ECO:0000256" key="11">
    <source>
        <dbReference type="SAM" id="Phobius"/>
    </source>
</evidence>
<keyword evidence="10" id="KW-0407">Ion channel</keyword>
<dbReference type="AlphaFoldDB" id="A0A8I6SSS2"/>
<keyword evidence="3" id="KW-0813">Transport</keyword>
<evidence type="ECO:0000313" key="13">
    <source>
        <dbReference type="Proteomes" id="UP000494040"/>
    </source>
</evidence>
<dbReference type="Pfam" id="PF03189">
    <property type="entry name" value="Otopetrin"/>
    <property type="match status" value="1"/>
</dbReference>
<keyword evidence="7 11" id="KW-1133">Transmembrane helix</keyword>
<feature type="transmembrane region" description="Helical" evidence="11">
    <location>
        <begin position="108"/>
        <end position="128"/>
    </location>
</feature>